<dbReference type="AlphaFoldDB" id="A0A9W6LP48"/>
<dbReference type="Proteomes" id="UP001144471">
    <property type="component" value="Unassembled WGS sequence"/>
</dbReference>
<dbReference type="EMBL" id="BSDY01000021">
    <property type="protein sequence ID" value="GLI57619.1"/>
    <property type="molecule type" value="Genomic_DNA"/>
</dbReference>
<reference evidence="1" key="1">
    <citation type="submission" date="2022-12" db="EMBL/GenBank/DDBJ databases">
        <title>Reference genome sequencing for broad-spectrum identification of bacterial and archaeal isolates by mass spectrometry.</title>
        <authorList>
            <person name="Sekiguchi Y."/>
            <person name="Tourlousse D.M."/>
        </authorList>
    </citation>
    <scope>NUCLEOTIDE SEQUENCE</scope>
    <source>
        <strain evidence="1">10succ1</strain>
    </source>
</reference>
<keyword evidence="2" id="KW-1185">Reference proteome</keyword>
<proteinExistence type="predicted"/>
<evidence type="ECO:0000313" key="1">
    <source>
        <dbReference type="EMBL" id="GLI57619.1"/>
    </source>
</evidence>
<gene>
    <name evidence="1" type="ORF">PM10SUCC1_31330</name>
</gene>
<evidence type="ECO:0000313" key="2">
    <source>
        <dbReference type="Proteomes" id="UP001144471"/>
    </source>
</evidence>
<dbReference type="RefSeq" id="WP_281837298.1">
    <property type="nucleotide sequence ID" value="NZ_BSDY01000021.1"/>
</dbReference>
<organism evidence="1 2">
    <name type="scientific">Propionigenium maris DSM 9537</name>
    <dbReference type="NCBI Taxonomy" id="1123000"/>
    <lineage>
        <taxon>Bacteria</taxon>
        <taxon>Fusobacteriati</taxon>
        <taxon>Fusobacteriota</taxon>
        <taxon>Fusobacteriia</taxon>
        <taxon>Fusobacteriales</taxon>
        <taxon>Fusobacteriaceae</taxon>
        <taxon>Propionigenium</taxon>
    </lineage>
</organism>
<sequence>MSREVMEILHRVEDQLLISPFDLEGDDIIIDGKRFSHQDLMLDIF</sequence>
<accession>A0A9W6LP48</accession>
<name>A0A9W6LP48_9FUSO</name>
<comment type="caution">
    <text evidence="1">The sequence shown here is derived from an EMBL/GenBank/DDBJ whole genome shotgun (WGS) entry which is preliminary data.</text>
</comment>
<protein>
    <submittedName>
        <fullName evidence="1">Uncharacterized protein</fullName>
    </submittedName>
</protein>